<dbReference type="PANTHER" id="PTHR43056:SF5">
    <property type="entry name" value="PEPTIDASE S9 PROLYL OLIGOPEPTIDASE CATALYTIC DOMAIN-CONTAINING PROTEIN"/>
    <property type="match status" value="1"/>
</dbReference>
<dbReference type="eggNOG" id="COG0823">
    <property type="taxonomic scope" value="Bacteria"/>
</dbReference>
<dbReference type="Gene3D" id="3.40.50.1820">
    <property type="entry name" value="alpha/beta hydrolase"/>
    <property type="match status" value="1"/>
</dbReference>
<dbReference type="KEGG" id="rva:Rvan_2602"/>
<organism evidence="2 3">
    <name type="scientific">Rhodomicrobium vannielii (strain ATCC 17100 / DSM 162 / LMG 4299 / NCIMB 10020 / ATH 3.1.1)</name>
    <dbReference type="NCBI Taxonomy" id="648757"/>
    <lineage>
        <taxon>Bacteria</taxon>
        <taxon>Pseudomonadati</taxon>
        <taxon>Pseudomonadota</taxon>
        <taxon>Alphaproteobacteria</taxon>
        <taxon>Hyphomicrobiales</taxon>
        <taxon>Hyphomicrobiaceae</taxon>
        <taxon>Rhodomicrobium</taxon>
    </lineage>
</organism>
<dbReference type="InterPro" id="IPR011042">
    <property type="entry name" value="6-blade_b-propeller_TolB-like"/>
</dbReference>
<dbReference type="SUPFAM" id="SSF53474">
    <property type="entry name" value="alpha/beta-Hydrolases"/>
    <property type="match status" value="1"/>
</dbReference>
<dbReference type="InterPro" id="IPR050585">
    <property type="entry name" value="Xaa-Pro_dipeptidyl-ppase/CocE"/>
</dbReference>
<dbReference type="PANTHER" id="PTHR43056">
    <property type="entry name" value="PEPTIDASE S9 PROLYL OLIGOPEPTIDASE"/>
    <property type="match status" value="1"/>
</dbReference>
<dbReference type="OrthoDB" id="1094230at2"/>
<dbReference type="RefSeq" id="WP_013420195.1">
    <property type="nucleotide sequence ID" value="NC_014664.1"/>
</dbReference>
<dbReference type="Proteomes" id="UP000001399">
    <property type="component" value="Chromosome"/>
</dbReference>
<dbReference type="eggNOG" id="COG1506">
    <property type="taxonomic scope" value="Bacteria"/>
</dbReference>
<protein>
    <submittedName>
        <fullName evidence="2">Peptidase S9 prolyl oligopeptidase</fullName>
    </submittedName>
</protein>
<dbReference type="AlphaFoldDB" id="E3I6U9"/>
<feature type="domain" description="Peptidase S9 prolyl oligopeptidase catalytic" evidence="1">
    <location>
        <begin position="426"/>
        <end position="626"/>
    </location>
</feature>
<evidence type="ECO:0000313" key="2">
    <source>
        <dbReference type="EMBL" id="ADP71817.1"/>
    </source>
</evidence>
<dbReference type="EMBL" id="CP002292">
    <property type="protein sequence ID" value="ADP71817.1"/>
    <property type="molecule type" value="Genomic_DNA"/>
</dbReference>
<keyword evidence="3" id="KW-1185">Reference proteome</keyword>
<dbReference type="SUPFAM" id="SSF69304">
    <property type="entry name" value="Tricorn protease N-terminal domain"/>
    <property type="match status" value="1"/>
</dbReference>
<dbReference type="GO" id="GO:0008236">
    <property type="term" value="F:serine-type peptidase activity"/>
    <property type="evidence" value="ECO:0007669"/>
    <property type="project" value="InterPro"/>
</dbReference>
<sequence length="631" mass="66323">MNNNTLPCGHWPSPISAAAVAAGALRFGRVEAKGGAVYWGESRPAEKGRSPVLRWTAADGVTELLPAPWSARSRVHEYGGGEFTVAGGALYFVNDGDQDIYEARLTPEGAAAPCRITELPDTRFADIALDAGRNRLIAVGETHGVGETTEPVNALWSIPLDGSAPRVLVEGHDFYASPRVSPDGSLLAYLAWNLPHMPWDAAELFVAHLDADGAVSGVVKVAGGGGTACFQPEWTGEALLFVWDAGGAGNLWRWMEASAPIQITRLDGDLSLPLWVFNQASYALLEGGNARLSYVDKGETRAALLDLETGALTPLVSPFTWVGALSGDGDLTAFVAMADDEALCVAAEADGAAPAIVRRSSTFAIDPGFIAPPQRLEIPSPSGPVYGLYYPPANPEARGPEGEAPPLIISLHGGPTSAALRGLKAKTLFFTSRGFGWLDLDYSGSVGYGRAYRDRLKGAWGVADVADTVAAAEYAATSGLADPGAVFVTGGSAGGFTVLMAIATSNAFRGAASYYGVADLIGLQETTHKFEQGYLETLLGATVEADPNLYRARSALTHADAITTPLVLFQGAEDKVVPKAQSLAIADALRAKCVPVAYHEFAGEGHGFRQAETIRDCLELELNFYLGLLVG</sequence>
<dbReference type="InterPro" id="IPR029058">
    <property type="entry name" value="AB_hydrolase_fold"/>
</dbReference>
<dbReference type="STRING" id="648757.Rvan_2602"/>
<evidence type="ECO:0000259" key="1">
    <source>
        <dbReference type="Pfam" id="PF00326"/>
    </source>
</evidence>
<gene>
    <name evidence="2" type="ordered locus">Rvan_2602</name>
</gene>
<dbReference type="MEROPS" id="S09.074"/>
<name>E3I6U9_RHOVT</name>
<dbReference type="GO" id="GO:0006508">
    <property type="term" value="P:proteolysis"/>
    <property type="evidence" value="ECO:0007669"/>
    <property type="project" value="InterPro"/>
</dbReference>
<accession>E3I6U9</accession>
<dbReference type="HOGENOM" id="CLU_012236_1_0_5"/>
<proteinExistence type="predicted"/>
<dbReference type="Pfam" id="PF00326">
    <property type="entry name" value="Peptidase_S9"/>
    <property type="match status" value="1"/>
</dbReference>
<dbReference type="Gene3D" id="2.120.10.30">
    <property type="entry name" value="TolB, C-terminal domain"/>
    <property type="match status" value="1"/>
</dbReference>
<reference evidence="3" key="1">
    <citation type="journal article" date="2011" name="J. Bacteriol.">
        <title>Genome sequences of eight morphologically diverse alphaproteobacteria.</title>
        <authorList>
            <consortium name="US DOE Joint Genome Institute"/>
            <person name="Brown P.J."/>
            <person name="Kysela D.T."/>
            <person name="Buechlein A."/>
            <person name="Hemmerich C."/>
            <person name="Brun Y.V."/>
        </authorList>
    </citation>
    <scope>NUCLEOTIDE SEQUENCE [LARGE SCALE GENOMIC DNA]</scope>
    <source>
        <strain evidence="3">ATCC 17100 / ATH 3.1.1 / DSM 162 / LMG 4299</strain>
    </source>
</reference>
<dbReference type="InterPro" id="IPR001375">
    <property type="entry name" value="Peptidase_S9_cat"/>
</dbReference>
<evidence type="ECO:0000313" key="3">
    <source>
        <dbReference type="Proteomes" id="UP000001399"/>
    </source>
</evidence>